<proteinExistence type="predicted"/>
<organism evidence="1 2">
    <name type="scientific">Flavobacterium terrae</name>
    <dbReference type="NCBI Taxonomy" id="415425"/>
    <lineage>
        <taxon>Bacteria</taxon>
        <taxon>Pseudomonadati</taxon>
        <taxon>Bacteroidota</taxon>
        <taxon>Flavobacteriia</taxon>
        <taxon>Flavobacteriales</taxon>
        <taxon>Flavobacteriaceae</taxon>
        <taxon>Flavobacterium</taxon>
    </lineage>
</organism>
<gene>
    <name evidence="1" type="ORF">SAMN05444363_2904</name>
</gene>
<sequence>MQNHYSFTSTFVVKNNFRTYNLEQCFRYLEQQGKQTYGQSFKIYEEDKPVICKLLIYAIQDTENALKLGLDLNKGIILSGPVGCGKTSIIHLIKPFVPSKYDYKIKSTREVSFEFAKRGYEALNLYTQKATNQNRLTGYCFDDLGAEQQIKHFGNDCNVMAEILISRYEQFVENNTVTHITTNLSASEIENLYGNRLRSRLRSMVNLITFDRNSKDKR</sequence>
<dbReference type="Gene3D" id="3.40.50.300">
    <property type="entry name" value="P-loop containing nucleotide triphosphate hydrolases"/>
    <property type="match status" value="1"/>
</dbReference>
<name>A0A1M6H7D6_9FLAO</name>
<dbReference type="RefSeq" id="WP_023579485.1">
    <property type="nucleotide sequence ID" value="NZ_FQZI01000007.1"/>
</dbReference>
<dbReference type="EMBL" id="FQZI01000007">
    <property type="protein sequence ID" value="SHJ18107.1"/>
    <property type="molecule type" value="Genomic_DNA"/>
</dbReference>
<dbReference type="SUPFAM" id="SSF52540">
    <property type="entry name" value="P-loop containing nucleoside triphosphate hydrolases"/>
    <property type="match status" value="1"/>
</dbReference>
<dbReference type="Proteomes" id="UP000184488">
    <property type="component" value="Unassembled WGS sequence"/>
</dbReference>
<keyword evidence="2" id="KW-1185">Reference proteome</keyword>
<dbReference type="OrthoDB" id="835620at2"/>
<dbReference type="InterPro" id="IPR027417">
    <property type="entry name" value="P-loop_NTPase"/>
</dbReference>
<reference evidence="2" key="1">
    <citation type="submission" date="2016-11" db="EMBL/GenBank/DDBJ databases">
        <authorList>
            <person name="Varghese N."/>
            <person name="Submissions S."/>
        </authorList>
    </citation>
    <scope>NUCLEOTIDE SEQUENCE [LARGE SCALE GENOMIC DNA]</scope>
    <source>
        <strain evidence="2">DSM 18829</strain>
    </source>
</reference>
<dbReference type="AlphaFoldDB" id="A0A1M6H7D6"/>
<protein>
    <recommendedName>
        <fullName evidence="3">DNA replication protein DnaC</fullName>
    </recommendedName>
</protein>
<dbReference type="STRING" id="415425.SAMN05444363_2904"/>
<evidence type="ECO:0000313" key="2">
    <source>
        <dbReference type="Proteomes" id="UP000184488"/>
    </source>
</evidence>
<evidence type="ECO:0000313" key="1">
    <source>
        <dbReference type="EMBL" id="SHJ18107.1"/>
    </source>
</evidence>
<evidence type="ECO:0008006" key="3">
    <source>
        <dbReference type="Google" id="ProtNLM"/>
    </source>
</evidence>
<accession>A0A1M6H7D6</accession>